<keyword evidence="3" id="KW-1185">Reference proteome</keyword>
<feature type="compositionally biased region" description="Basic and acidic residues" evidence="1">
    <location>
        <begin position="1"/>
        <end position="10"/>
    </location>
</feature>
<reference evidence="2 3" key="1">
    <citation type="journal article" date="2013" name="Genome Announc.">
        <title>Draft Genome Sequence of Amycolatopsis decaplanina Strain DSM 44594T.</title>
        <authorList>
            <person name="Kaur N."/>
            <person name="Kumar S."/>
            <person name="Bala M."/>
            <person name="Raghava G.P."/>
            <person name="Mayilraj S."/>
        </authorList>
    </citation>
    <scope>NUCLEOTIDE SEQUENCE [LARGE SCALE GENOMIC DNA]</scope>
    <source>
        <strain evidence="2 3">DSM 44594</strain>
    </source>
</reference>
<proteinExistence type="predicted"/>
<feature type="compositionally biased region" description="Basic residues" evidence="1">
    <location>
        <begin position="271"/>
        <end position="282"/>
    </location>
</feature>
<organism evidence="2 3">
    <name type="scientific">Amycolatopsis decaplanina DSM 44594</name>
    <dbReference type="NCBI Taxonomy" id="1284240"/>
    <lineage>
        <taxon>Bacteria</taxon>
        <taxon>Bacillati</taxon>
        <taxon>Actinomycetota</taxon>
        <taxon>Actinomycetes</taxon>
        <taxon>Pseudonocardiales</taxon>
        <taxon>Pseudonocardiaceae</taxon>
        <taxon>Amycolatopsis</taxon>
    </lineage>
</organism>
<dbReference type="EMBL" id="AOHO01000045">
    <property type="protein sequence ID" value="EME61428.1"/>
    <property type="molecule type" value="Genomic_DNA"/>
</dbReference>
<accession>M2ZKI5</accession>
<dbReference type="Proteomes" id="UP000054226">
    <property type="component" value="Unassembled WGS sequence"/>
</dbReference>
<feature type="region of interest" description="Disordered" evidence="1">
    <location>
        <begin position="271"/>
        <end position="290"/>
    </location>
</feature>
<evidence type="ECO:0000313" key="3">
    <source>
        <dbReference type="Proteomes" id="UP000054226"/>
    </source>
</evidence>
<protein>
    <submittedName>
        <fullName evidence="2">ABC transporter ATPase</fullName>
    </submittedName>
</protein>
<evidence type="ECO:0000313" key="2">
    <source>
        <dbReference type="EMBL" id="EME61428.1"/>
    </source>
</evidence>
<sequence length="672" mass="71580">MRGEKGEGPRPAEAGRGPSRTTGGSETELVLEVALFQTLLDRRDEAARVGPVHQAVVVGQRQERHRPDGDRVVAVGVRDHDRALHDRAGTEHAGLRLHDDRRVEQGAVGADVRDREGAARQLVRLDLARTRAAGQVGDAVRETGEAELTRVVDDHRQQTLFGVHRDPQVHRTVVGDLLRVLVVGRVDVRVLLERFDGGLREERQERQVDALALLEGRLRPLAELGDLRDVHLVDLRELRGNLQRLAGLRGGDLPDPAGLLHGAAQGRELRRNRGLARSRRGGGRGGGGLGGGLLGGSRGGLLLGLGGREHVLLADAATDTAAGQRRQVDAVLRSELADQRRHVRRVVRAVVAARRGGLRRGLGGGLRRLGGLRRGSGFGLGLGLRFRLGFRLRLGLGFRLGLGLRGRSGTGGTDHREHAADLDGFVLTGADLQHGAGDRGRDLGVDLVRGDLEQRLVDLDALADLLEPPGDGALGDALAQLGQLHLGALAARSRRGVRLGRRGGLLLRGLRLRLGLRLFGGRLGGTGGLRHPAGPVVDDGELAADLDGLVFLSADLHDLAGHRGRDLGVDLVRGDLEQRLVDLDGVALLLQPPGDGALGDALTELRQRDGVGHRSLTPLICLAWSGSSTVRRQLWTCSGLPARARNASPRASVWVGCAWMSGATSSGNASQL</sequence>
<dbReference type="AlphaFoldDB" id="M2ZKI5"/>
<evidence type="ECO:0000256" key="1">
    <source>
        <dbReference type="SAM" id="MobiDB-lite"/>
    </source>
</evidence>
<feature type="region of interest" description="Disordered" evidence="1">
    <location>
        <begin position="1"/>
        <end position="26"/>
    </location>
</feature>
<name>M2ZKI5_9PSEU</name>
<comment type="caution">
    <text evidence="2">The sequence shown here is derived from an EMBL/GenBank/DDBJ whole genome shotgun (WGS) entry which is preliminary data.</text>
</comment>
<gene>
    <name evidence="2" type="ORF">H074_09665</name>
</gene>